<dbReference type="Proteomes" id="UP001583177">
    <property type="component" value="Unassembled WGS sequence"/>
</dbReference>
<feature type="region of interest" description="Disordered" evidence="1">
    <location>
        <begin position="364"/>
        <end position="385"/>
    </location>
</feature>
<feature type="region of interest" description="Disordered" evidence="1">
    <location>
        <begin position="506"/>
        <end position="532"/>
    </location>
</feature>
<accession>A0ABR3VWV0</accession>
<proteinExistence type="predicted"/>
<reference evidence="3 4" key="1">
    <citation type="journal article" date="2024" name="IMA Fungus">
        <title>IMA Genome - F19 : A genome assembly and annotation guide to empower mycologists, including annotated draft genome sequences of Ceratocystis pirilliformis, Diaporthe australafricana, Fusarium ophioides, Paecilomyces lecythidis, and Sporothrix stenoceras.</title>
        <authorList>
            <person name="Aylward J."/>
            <person name="Wilson A.M."/>
            <person name="Visagie C.M."/>
            <person name="Spraker J."/>
            <person name="Barnes I."/>
            <person name="Buitendag C."/>
            <person name="Ceriani C."/>
            <person name="Del Mar Angel L."/>
            <person name="du Plessis D."/>
            <person name="Fuchs T."/>
            <person name="Gasser K."/>
            <person name="Kramer D."/>
            <person name="Li W."/>
            <person name="Munsamy K."/>
            <person name="Piso A."/>
            <person name="Price J.L."/>
            <person name="Sonnekus B."/>
            <person name="Thomas C."/>
            <person name="van der Nest A."/>
            <person name="van Dijk A."/>
            <person name="van Heerden A."/>
            <person name="van Vuuren N."/>
            <person name="Yilmaz N."/>
            <person name="Duong T.A."/>
            <person name="van der Merwe N.A."/>
            <person name="Wingfield M.J."/>
            <person name="Wingfield B.D."/>
        </authorList>
    </citation>
    <scope>NUCLEOTIDE SEQUENCE [LARGE SCALE GENOMIC DNA]</scope>
    <source>
        <strain evidence="3 4">CMW 18300</strain>
    </source>
</reference>
<evidence type="ECO:0000313" key="3">
    <source>
        <dbReference type="EMBL" id="KAL1847219.1"/>
    </source>
</evidence>
<feature type="region of interest" description="Disordered" evidence="1">
    <location>
        <begin position="273"/>
        <end position="342"/>
    </location>
</feature>
<feature type="region of interest" description="Disordered" evidence="1">
    <location>
        <begin position="207"/>
        <end position="229"/>
    </location>
</feature>
<keyword evidence="2" id="KW-0472">Membrane</keyword>
<sequence length="532" mass="57064">MEVQSPSPTASTYDYVYDKDSDQYILERSREGQLTKLHWVVVASLVLLFIFCFITILTSGLVFGHKVASNDFLAQSWVMFSSIMGFLYIALHLHAARKGELVGHVQHPSFQQPSYSSTIIVARIDIIAWAVSLIVVSVSVSKDPTAVSCVNLVACASVNPALIFLICVAEKASRPFDLPYITARYSRPPSVVTCRVSTLMADMMPEVTSEDSISRRGSGHRPNSHTQHAAAIAAANTAAAAPGGHLGGPRAPPANLKEARSWSFTRYDDRTKRQLADSVSEASQVSEARSRIGGPRPLAASDIAVKTGVLPPPVCTEPREAQQQQQQQQQPYTTDPEKVGPEAAGWKSDWWALRTMAGWVSPAGSGATTPVSTPGVGPGPGAAGRSRAARLSTVAEDWVPAGAASANNNNYNNIGGVLPYQEPPAPVRPLLLRGPRAQVNDVHAVDRAEIPTPPPLAASRPARAPTAARVRLIRAQEALKSQARAKSGPTVVLTRPQHLTVDRRATVEDERLAPARPPLQTHLSIPGSFVDD</sequence>
<evidence type="ECO:0000256" key="1">
    <source>
        <dbReference type="SAM" id="MobiDB-lite"/>
    </source>
</evidence>
<comment type="caution">
    <text evidence="3">The sequence shown here is derived from an EMBL/GenBank/DDBJ whole genome shotgun (WGS) entry which is preliminary data.</text>
</comment>
<feature type="compositionally biased region" description="Low complexity" evidence="1">
    <location>
        <begin position="366"/>
        <end position="375"/>
    </location>
</feature>
<gene>
    <name evidence="3" type="ORF">Daus18300_014013</name>
</gene>
<dbReference type="EMBL" id="JAWRVE010000248">
    <property type="protein sequence ID" value="KAL1847219.1"/>
    <property type="molecule type" value="Genomic_DNA"/>
</dbReference>
<feature type="transmembrane region" description="Helical" evidence="2">
    <location>
        <begin position="117"/>
        <end position="139"/>
    </location>
</feature>
<evidence type="ECO:0000256" key="2">
    <source>
        <dbReference type="SAM" id="Phobius"/>
    </source>
</evidence>
<name>A0ABR3VWV0_9PEZI</name>
<keyword evidence="2" id="KW-0812">Transmembrane</keyword>
<organism evidence="3 4">
    <name type="scientific">Diaporthe australafricana</name>
    <dbReference type="NCBI Taxonomy" id="127596"/>
    <lineage>
        <taxon>Eukaryota</taxon>
        <taxon>Fungi</taxon>
        <taxon>Dikarya</taxon>
        <taxon>Ascomycota</taxon>
        <taxon>Pezizomycotina</taxon>
        <taxon>Sordariomycetes</taxon>
        <taxon>Sordariomycetidae</taxon>
        <taxon>Diaporthales</taxon>
        <taxon>Diaporthaceae</taxon>
        <taxon>Diaporthe</taxon>
    </lineage>
</organism>
<feature type="transmembrane region" description="Helical" evidence="2">
    <location>
        <begin position="77"/>
        <end position="96"/>
    </location>
</feature>
<keyword evidence="4" id="KW-1185">Reference proteome</keyword>
<evidence type="ECO:0000313" key="4">
    <source>
        <dbReference type="Proteomes" id="UP001583177"/>
    </source>
</evidence>
<protein>
    <recommendedName>
        <fullName evidence="5">Integral membrane protein</fullName>
    </recommendedName>
</protein>
<keyword evidence="2" id="KW-1133">Transmembrane helix</keyword>
<evidence type="ECO:0008006" key="5">
    <source>
        <dbReference type="Google" id="ProtNLM"/>
    </source>
</evidence>
<feature type="transmembrane region" description="Helical" evidence="2">
    <location>
        <begin position="145"/>
        <end position="168"/>
    </location>
</feature>
<feature type="transmembrane region" description="Helical" evidence="2">
    <location>
        <begin position="37"/>
        <end position="57"/>
    </location>
</feature>